<dbReference type="EMBL" id="KQ947416">
    <property type="protein sequence ID" value="KUJ16345.1"/>
    <property type="molecule type" value="Genomic_DNA"/>
</dbReference>
<dbReference type="Proteomes" id="UP000070700">
    <property type="component" value="Unassembled WGS sequence"/>
</dbReference>
<name>A0A194X850_MOLSC</name>
<organism evidence="2 3">
    <name type="scientific">Mollisia scopiformis</name>
    <name type="common">Conifer needle endophyte fungus</name>
    <name type="synonym">Phialocephala scopiformis</name>
    <dbReference type="NCBI Taxonomy" id="149040"/>
    <lineage>
        <taxon>Eukaryota</taxon>
        <taxon>Fungi</taxon>
        <taxon>Dikarya</taxon>
        <taxon>Ascomycota</taxon>
        <taxon>Pezizomycotina</taxon>
        <taxon>Leotiomycetes</taxon>
        <taxon>Helotiales</taxon>
        <taxon>Mollisiaceae</taxon>
        <taxon>Mollisia</taxon>
    </lineage>
</organism>
<dbReference type="KEGG" id="psco:LY89DRAFT_80342"/>
<dbReference type="AlphaFoldDB" id="A0A194X850"/>
<reference evidence="2 3" key="1">
    <citation type="submission" date="2015-10" db="EMBL/GenBank/DDBJ databases">
        <title>Full genome of DAOMC 229536 Phialocephala scopiformis, a fungal endophyte of spruce producing the potent anti-insectan compound rugulosin.</title>
        <authorList>
            <consortium name="DOE Joint Genome Institute"/>
            <person name="Walker A.K."/>
            <person name="Frasz S.L."/>
            <person name="Seifert K.A."/>
            <person name="Miller J.D."/>
            <person name="Mondo S.J."/>
            <person name="Labutti K."/>
            <person name="Lipzen A."/>
            <person name="Dockter R."/>
            <person name="Kennedy M."/>
            <person name="Grigoriev I.V."/>
            <person name="Spatafora J.W."/>
        </authorList>
    </citation>
    <scope>NUCLEOTIDE SEQUENCE [LARGE SCALE GENOMIC DNA]</scope>
    <source>
        <strain evidence="2 3">CBS 120377</strain>
    </source>
</reference>
<protein>
    <submittedName>
        <fullName evidence="2">Uncharacterized protein</fullName>
    </submittedName>
</protein>
<evidence type="ECO:0000313" key="2">
    <source>
        <dbReference type="EMBL" id="KUJ16345.1"/>
    </source>
</evidence>
<dbReference type="InParanoid" id="A0A194X850"/>
<accession>A0A194X850</accession>
<keyword evidence="3" id="KW-1185">Reference proteome</keyword>
<evidence type="ECO:0000256" key="1">
    <source>
        <dbReference type="SAM" id="MobiDB-lite"/>
    </source>
</evidence>
<evidence type="ECO:0000313" key="3">
    <source>
        <dbReference type="Proteomes" id="UP000070700"/>
    </source>
</evidence>
<dbReference type="RefSeq" id="XP_018070700.1">
    <property type="nucleotide sequence ID" value="XM_018223421.1"/>
</dbReference>
<feature type="region of interest" description="Disordered" evidence="1">
    <location>
        <begin position="49"/>
        <end position="74"/>
    </location>
</feature>
<dbReference type="GeneID" id="28833147"/>
<dbReference type="OrthoDB" id="5391496at2759"/>
<proteinExistence type="predicted"/>
<gene>
    <name evidence="2" type="ORF">LY89DRAFT_80342</name>
</gene>
<sequence>MPPPPLALSPALPSELLTYVLTHQIYPTTLLICQPRNVFLTSLLSSIPQPIQRQPPPPETHLPDPEDEDPPPRHPLLIPTLHQIATSRSVNVVFIPTVSHLRAYLSVFPPPTENASPPEPKLDKPGKEVPLLVVYGLVDLHRDTSEWSAQGFGNSVASLVEAGRRGDRKIVVIEEKKEEDSSYVVEGEEVERKPGWKVWDERVPMLNGNIRRAGFESEESAWSGRTIEIGRIYARWFRFGRGDWDLEE</sequence>